<dbReference type="GO" id="GO:0005524">
    <property type="term" value="F:ATP binding"/>
    <property type="evidence" value="ECO:0007669"/>
    <property type="project" value="InterPro"/>
</dbReference>
<dbReference type="SUPFAM" id="SSF56112">
    <property type="entry name" value="Protein kinase-like (PK-like)"/>
    <property type="match status" value="1"/>
</dbReference>
<protein>
    <submittedName>
        <fullName evidence="4">Protein kinase domain-containing protein</fullName>
    </submittedName>
</protein>
<dbReference type="InterPro" id="IPR008266">
    <property type="entry name" value="Tyr_kinase_AS"/>
</dbReference>
<evidence type="ECO:0000259" key="1">
    <source>
        <dbReference type="PROSITE" id="PS50011"/>
    </source>
</evidence>
<accession>A0A183F155</accession>
<sequence length="38" mass="4252">MMYLEERKLVHRDLAARNVLVGDKISGVPVVKVCAVKN</sequence>
<reference evidence="2 3" key="2">
    <citation type="submission" date="2018-11" db="EMBL/GenBank/DDBJ databases">
        <authorList>
            <consortium name="Pathogen Informatics"/>
        </authorList>
    </citation>
    <scope>NUCLEOTIDE SEQUENCE [LARGE SCALE GENOMIC DNA]</scope>
</reference>
<dbReference type="OrthoDB" id="4062651at2759"/>
<dbReference type="GO" id="GO:0004672">
    <property type="term" value="F:protein kinase activity"/>
    <property type="evidence" value="ECO:0007669"/>
    <property type="project" value="InterPro"/>
</dbReference>
<dbReference type="Pfam" id="PF07714">
    <property type="entry name" value="PK_Tyr_Ser-Thr"/>
    <property type="match status" value="1"/>
</dbReference>
<dbReference type="EMBL" id="UYRT01115964">
    <property type="protein sequence ID" value="VDN49712.1"/>
    <property type="molecule type" value="Genomic_DNA"/>
</dbReference>
<dbReference type="AlphaFoldDB" id="A0A183F155"/>
<dbReference type="InterPro" id="IPR000719">
    <property type="entry name" value="Prot_kinase_dom"/>
</dbReference>
<evidence type="ECO:0000313" key="4">
    <source>
        <dbReference type="WBParaSite" id="GPUH_0002697601-mRNA-1"/>
    </source>
</evidence>
<dbReference type="InterPro" id="IPR011009">
    <property type="entry name" value="Kinase-like_dom_sf"/>
</dbReference>
<organism evidence="4">
    <name type="scientific">Gongylonema pulchrum</name>
    <dbReference type="NCBI Taxonomy" id="637853"/>
    <lineage>
        <taxon>Eukaryota</taxon>
        <taxon>Metazoa</taxon>
        <taxon>Ecdysozoa</taxon>
        <taxon>Nematoda</taxon>
        <taxon>Chromadorea</taxon>
        <taxon>Rhabditida</taxon>
        <taxon>Spirurina</taxon>
        <taxon>Spiruromorpha</taxon>
        <taxon>Spiruroidea</taxon>
        <taxon>Gongylonematidae</taxon>
        <taxon>Gongylonema</taxon>
    </lineage>
</organism>
<dbReference type="WBParaSite" id="GPUH_0002697601-mRNA-1">
    <property type="protein sequence ID" value="GPUH_0002697601-mRNA-1"/>
    <property type="gene ID" value="GPUH_0002697601"/>
</dbReference>
<dbReference type="PROSITE" id="PS50011">
    <property type="entry name" value="PROTEIN_KINASE_DOM"/>
    <property type="match status" value="1"/>
</dbReference>
<proteinExistence type="predicted"/>
<dbReference type="Gene3D" id="1.10.510.10">
    <property type="entry name" value="Transferase(Phosphotransferase) domain 1"/>
    <property type="match status" value="1"/>
</dbReference>
<feature type="domain" description="Protein kinase" evidence="1">
    <location>
        <begin position="1"/>
        <end position="38"/>
    </location>
</feature>
<name>A0A183F155_9BILA</name>
<reference evidence="4" key="1">
    <citation type="submission" date="2016-06" db="UniProtKB">
        <authorList>
            <consortium name="WormBaseParasite"/>
        </authorList>
    </citation>
    <scope>IDENTIFICATION</scope>
</reference>
<dbReference type="InterPro" id="IPR001245">
    <property type="entry name" value="Ser-Thr/Tyr_kinase_cat_dom"/>
</dbReference>
<dbReference type="PROSITE" id="PS00109">
    <property type="entry name" value="PROTEIN_KINASE_TYR"/>
    <property type="match status" value="1"/>
</dbReference>
<keyword evidence="3" id="KW-1185">Reference proteome</keyword>
<evidence type="ECO:0000313" key="3">
    <source>
        <dbReference type="Proteomes" id="UP000271098"/>
    </source>
</evidence>
<dbReference type="Proteomes" id="UP000271098">
    <property type="component" value="Unassembled WGS sequence"/>
</dbReference>
<gene>
    <name evidence="2" type="ORF">GPUH_LOCUS26945</name>
</gene>
<evidence type="ECO:0000313" key="2">
    <source>
        <dbReference type="EMBL" id="VDN49712.1"/>
    </source>
</evidence>